<dbReference type="RefSeq" id="WP_016166664.1">
    <property type="nucleotide sequence ID" value="NZ_JHZG01000011.1"/>
</dbReference>
<keyword evidence="4" id="KW-1185">Reference proteome</keyword>
<reference evidence="3 4" key="1">
    <citation type="submission" date="2013-03" db="EMBL/GenBank/DDBJ databases">
        <title>The Genome Sequence of Acinetobacter tandoii CIP 107469.</title>
        <authorList>
            <consortium name="The Broad Institute Genome Sequencing Platform"/>
            <consortium name="The Broad Institute Genome Sequencing Center for Infectious Disease"/>
            <person name="Cerqueira G."/>
            <person name="Feldgarden M."/>
            <person name="Courvalin P."/>
            <person name="Perichon B."/>
            <person name="Grillot-Courvalin C."/>
            <person name="Clermont D."/>
            <person name="Rocha E."/>
            <person name="Yoon E.-J."/>
            <person name="Nemec A."/>
            <person name="Walker B."/>
            <person name="Young S.K."/>
            <person name="Zeng Q."/>
            <person name="Gargeya S."/>
            <person name="Fitzgerald M."/>
            <person name="Haas B."/>
            <person name="Abouelleil A."/>
            <person name="Alvarado L."/>
            <person name="Arachchi H.M."/>
            <person name="Berlin A.M."/>
            <person name="Chapman S.B."/>
            <person name="Dewar J."/>
            <person name="Goldberg J."/>
            <person name="Griggs A."/>
            <person name="Gujja S."/>
            <person name="Hansen M."/>
            <person name="Howarth C."/>
            <person name="Imamovic A."/>
            <person name="Larimer J."/>
            <person name="McCowan C."/>
            <person name="Murphy C."/>
            <person name="Neiman D."/>
            <person name="Pearson M."/>
            <person name="Priest M."/>
            <person name="Roberts A."/>
            <person name="Saif S."/>
            <person name="Shea T."/>
            <person name="Sisk P."/>
            <person name="Sykes S."/>
            <person name="Wortman J."/>
            <person name="Nusbaum C."/>
            <person name="Birren B."/>
        </authorList>
    </citation>
    <scope>NUCLEOTIDE SEQUENCE [LARGE SCALE GENOMIC DNA]</scope>
    <source>
        <strain evidence="3 4">CIP 107469</strain>
    </source>
</reference>
<dbReference type="InterPro" id="IPR046462">
    <property type="entry name" value="TerL_nuclease"/>
</dbReference>
<dbReference type="OrthoDB" id="9760250at2"/>
<evidence type="ECO:0008006" key="5">
    <source>
        <dbReference type="Google" id="ProtNLM"/>
    </source>
</evidence>
<dbReference type="Proteomes" id="UP000016201">
    <property type="component" value="Unassembled WGS sequence"/>
</dbReference>
<comment type="caution">
    <text evidence="3">The sequence shown here is derived from an EMBL/GenBank/DDBJ whole genome shotgun (WGS) entry which is preliminary data.</text>
</comment>
<feature type="domain" description="Terminase large subunit-like ATPase" evidence="1">
    <location>
        <begin position="110"/>
        <end position="282"/>
    </location>
</feature>
<dbReference type="Gene3D" id="3.40.50.300">
    <property type="entry name" value="P-loop containing nucleotide triphosphate hydrolases"/>
    <property type="match status" value="1"/>
</dbReference>
<evidence type="ECO:0000259" key="1">
    <source>
        <dbReference type="Pfam" id="PF03354"/>
    </source>
</evidence>
<dbReference type="InterPro" id="IPR046461">
    <property type="entry name" value="TerL_ATPase"/>
</dbReference>
<name>R9B166_9GAMM</name>
<dbReference type="PANTHER" id="PTHR41287">
    <property type="match status" value="1"/>
</dbReference>
<evidence type="ECO:0000313" key="4">
    <source>
        <dbReference type="Proteomes" id="UP000016201"/>
    </source>
</evidence>
<accession>R9B166</accession>
<organism evidence="3 4">
    <name type="scientific">Acinetobacter tandoii DSM 14970 = CIP 107469</name>
    <dbReference type="NCBI Taxonomy" id="1120927"/>
    <lineage>
        <taxon>Bacteria</taxon>
        <taxon>Pseudomonadati</taxon>
        <taxon>Pseudomonadota</taxon>
        <taxon>Gammaproteobacteria</taxon>
        <taxon>Moraxellales</taxon>
        <taxon>Moraxellaceae</taxon>
        <taxon>Acinetobacter</taxon>
    </lineage>
</organism>
<dbReference type="InterPro" id="IPR005021">
    <property type="entry name" value="Terminase_largesu-like"/>
</dbReference>
<dbReference type="AlphaFoldDB" id="R9B166"/>
<dbReference type="PATRIC" id="fig|1120927.3.peg.1530"/>
<dbReference type="PANTHER" id="PTHR41287:SF1">
    <property type="entry name" value="PROTEIN YMFN"/>
    <property type="match status" value="1"/>
</dbReference>
<evidence type="ECO:0000313" key="3">
    <source>
        <dbReference type="EMBL" id="EOR08224.1"/>
    </source>
</evidence>
<dbReference type="eggNOG" id="COG4626">
    <property type="taxonomic scope" value="Bacteria"/>
</dbReference>
<dbReference type="Pfam" id="PF20441">
    <property type="entry name" value="TerL_nuclease"/>
    <property type="match status" value="1"/>
</dbReference>
<dbReference type="GO" id="GO:0004519">
    <property type="term" value="F:endonuclease activity"/>
    <property type="evidence" value="ECO:0007669"/>
    <property type="project" value="InterPro"/>
</dbReference>
<gene>
    <name evidence="3" type="ORF">I593_01579</name>
</gene>
<protein>
    <recommendedName>
        <fullName evidence="5">Terminase large subunit</fullName>
    </recommendedName>
</protein>
<sequence length="611" mass="69783">MRDYFKIALQYCHDVRSGVRVAGQLEKLAIKRFLSDLARSGFDPESVDDESKALLQKLKFKPQPDIDFDYELNLERVTHACRFVEACPHVKGKLAKMKPDGSRHRLILEPWQIFCMMNIFGWVDSDNKRRFLYVYIEVAKKNGKSTWLAAVALYLAFIDGEMGAEVYTAATSRDQAKIVFEDAKTMVEFSPRMRSTFGIEFSQYSVYQTETNSTLKALSQDRGGTKDGLNVHAAIIDELHAHKTADMYDIVANGVAAREEPLILAITTAGDDTTSKCYQERQVVVDILKGKATHDQYFGMVFCLDRNDDWKDPTVWPKANPNYGISVTEKYLHSVFEKVKVSPKQEGITRQKHLNEWVGAIDGWIAPSIWENAGREISESSFDGQVCFGGYDLASRLDLASWGRLRPKLEDGKVHWYIFTSNYISEHVVDTKEAINGEKRPDEYPVWRDQGYLIVTEGKTTDFEQIQRDIEDFHTENPFYEMGHDPYHAAQLTANLLDEGINVIEVPQVTKFMSEPMRWIEQLLAEDRLHHDGDPVLKWCMCNVVIRPDVNNQILPRKNSPGKKIDAAVGLIIAASRAMHYDNESVFELVPGEDDGNIDDWLKDMIKVKKR</sequence>
<dbReference type="EMBL" id="AQFM01000036">
    <property type="protein sequence ID" value="EOR08224.1"/>
    <property type="molecule type" value="Genomic_DNA"/>
</dbReference>
<dbReference type="InterPro" id="IPR027417">
    <property type="entry name" value="P-loop_NTPase"/>
</dbReference>
<evidence type="ECO:0000259" key="2">
    <source>
        <dbReference type="Pfam" id="PF20441"/>
    </source>
</evidence>
<dbReference type="Pfam" id="PF03354">
    <property type="entry name" value="TerL_ATPase"/>
    <property type="match status" value="1"/>
</dbReference>
<proteinExistence type="predicted"/>
<feature type="domain" description="Terminase large subunit-like endonuclease" evidence="2">
    <location>
        <begin position="292"/>
        <end position="579"/>
    </location>
</feature>